<gene>
    <name evidence="12" type="ORF">GPM918_LOCUS19212</name>
    <name evidence="11" type="ORF">OVA965_LOCUS9962</name>
    <name evidence="14" type="ORF">SRO942_LOCUS19211</name>
    <name evidence="13" type="ORF">TMI583_LOCUS9958</name>
</gene>
<dbReference type="Proteomes" id="UP000682733">
    <property type="component" value="Unassembled WGS sequence"/>
</dbReference>
<keyword evidence="6" id="KW-0119">Carbohydrate metabolism</keyword>
<evidence type="ECO:0000256" key="4">
    <source>
        <dbReference type="ARBA" id="ARBA00022801"/>
    </source>
</evidence>
<evidence type="ECO:0000313" key="11">
    <source>
        <dbReference type="EMBL" id="CAF0907758.1"/>
    </source>
</evidence>
<dbReference type="EMBL" id="CAJNOK010003603">
    <property type="protein sequence ID" value="CAF0907758.1"/>
    <property type="molecule type" value="Genomic_DNA"/>
</dbReference>
<dbReference type="Proteomes" id="UP000677228">
    <property type="component" value="Unassembled WGS sequence"/>
</dbReference>
<protein>
    <recommendedName>
        <fullName evidence="3 9">Cellulase</fullName>
        <ecNumber evidence="3 9">3.2.1.4</ecNumber>
    </recommendedName>
</protein>
<evidence type="ECO:0000256" key="2">
    <source>
        <dbReference type="ARBA" id="ARBA00007793"/>
    </source>
</evidence>
<dbReference type="EMBL" id="CAJOBC010005762">
    <property type="protein sequence ID" value="CAF3875029.1"/>
    <property type="molecule type" value="Genomic_DNA"/>
</dbReference>
<reference evidence="12" key="1">
    <citation type="submission" date="2021-02" db="EMBL/GenBank/DDBJ databases">
        <authorList>
            <person name="Nowell W R."/>
        </authorList>
    </citation>
    <scope>NUCLEOTIDE SEQUENCE</scope>
</reference>
<keyword evidence="7" id="KW-0326">Glycosidase</keyword>
<comment type="similarity">
    <text evidence="2">Belongs to the glycosyl hydrolase 45 (cellulase K) family.</text>
</comment>
<evidence type="ECO:0000256" key="5">
    <source>
        <dbReference type="ARBA" id="ARBA00023001"/>
    </source>
</evidence>
<evidence type="ECO:0000256" key="6">
    <source>
        <dbReference type="ARBA" id="ARBA00023277"/>
    </source>
</evidence>
<dbReference type="EMBL" id="CAJOBA010003604">
    <property type="protein sequence ID" value="CAF3687335.1"/>
    <property type="molecule type" value="Genomic_DNA"/>
</dbReference>
<evidence type="ECO:0000313" key="14">
    <source>
        <dbReference type="EMBL" id="CAF3875029.1"/>
    </source>
</evidence>
<dbReference type="GO" id="GO:0030245">
    <property type="term" value="P:cellulose catabolic process"/>
    <property type="evidence" value="ECO:0007669"/>
    <property type="project" value="UniProtKB-KW"/>
</dbReference>
<comment type="caution">
    <text evidence="12">The sequence shown here is derived from an EMBL/GenBank/DDBJ whole genome shotgun (WGS) entry which is preliminary data.</text>
</comment>
<feature type="domain" description="Glycosyl hydrolases family 45 active site" evidence="10">
    <location>
        <begin position="94"/>
        <end position="105"/>
    </location>
</feature>
<dbReference type="OrthoDB" id="10035502at2759"/>
<name>A0A814PUH9_9BILA</name>
<keyword evidence="15" id="KW-1185">Reference proteome</keyword>
<organism evidence="12 15">
    <name type="scientific">Didymodactylos carnosus</name>
    <dbReference type="NCBI Taxonomy" id="1234261"/>
    <lineage>
        <taxon>Eukaryota</taxon>
        <taxon>Metazoa</taxon>
        <taxon>Spiralia</taxon>
        <taxon>Gnathifera</taxon>
        <taxon>Rotifera</taxon>
        <taxon>Eurotatoria</taxon>
        <taxon>Bdelloidea</taxon>
        <taxon>Philodinida</taxon>
        <taxon>Philodinidae</taxon>
        <taxon>Didymodactylos</taxon>
    </lineage>
</organism>
<dbReference type="PANTHER" id="PTHR39730">
    <property type="entry name" value="ENDOGLUCANASE 1"/>
    <property type="match status" value="1"/>
</dbReference>
<dbReference type="PROSITE" id="PS01140">
    <property type="entry name" value="GLYCOSYL_HYDROL_F45"/>
    <property type="match status" value="1"/>
</dbReference>
<dbReference type="InterPro" id="IPR036908">
    <property type="entry name" value="RlpA-like_sf"/>
</dbReference>
<comment type="catalytic activity">
    <reaction evidence="1 9">
        <text>Endohydrolysis of (1-&gt;4)-beta-D-glucosidic linkages in cellulose, lichenin and cereal beta-D-glucans.</text>
        <dbReference type="EC" id="3.2.1.4"/>
    </reaction>
</comment>
<keyword evidence="8" id="KW-0624">Polysaccharide degradation</keyword>
<dbReference type="Proteomes" id="UP000663829">
    <property type="component" value="Unassembled WGS sequence"/>
</dbReference>
<dbReference type="InterPro" id="IPR000334">
    <property type="entry name" value="Glyco_hydro_45"/>
</dbReference>
<sequence>MQRPSKHEFFFSMCCHIRALLHPYRAHQELQLKKVQLLLPPANQVQPLLPQANRPLQYIPVLQSTASLSSSLSATTKAGTTPGSMNDGRADGVTTRYWDCCKASCAWSGKASVINPVQTCEADGVTVVDVDEQSGCGGGKAYVCNNQQPWNISTQLSYGFAAAHIARQDESNWCCACYSLVFTSGVIIGKELIVQVTNTGGDLGDNQFDLQMPGGGVGIFNGCTSQFPSTPTSAWGEQYGGVTQRSQCAQLPNVLQSGCYWRFDWFQNANNPMMRFKQVTCPDVLISKTQCKRQ</sequence>
<dbReference type="Pfam" id="PF02015">
    <property type="entry name" value="Glyco_hydro_45"/>
    <property type="match status" value="1"/>
</dbReference>
<evidence type="ECO:0000313" key="12">
    <source>
        <dbReference type="EMBL" id="CAF1110618.1"/>
    </source>
</evidence>
<dbReference type="SUPFAM" id="SSF50685">
    <property type="entry name" value="Barwin-like endoglucanases"/>
    <property type="match status" value="1"/>
</dbReference>
<dbReference type="AlphaFoldDB" id="A0A814PUH9"/>
<dbReference type="EC" id="3.2.1.4" evidence="3 9"/>
<evidence type="ECO:0000256" key="9">
    <source>
        <dbReference type="PROSITE-ProRule" id="PRU10069"/>
    </source>
</evidence>
<evidence type="ECO:0000256" key="1">
    <source>
        <dbReference type="ARBA" id="ARBA00000966"/>
    </source>
</evidence>
<dbReference type="InterPro" id="IPR052288">
    <property type="entry name" value="GH45_Enzymes"/>
</dbReference>
<dbReference type="Gene3D" id="2.40.40.10">
    <property type="entry name" value="RlpA-like domain"/>
    <property type="match status" value="1"/>
</dbReference>
<dbReference type="EMBL" id="CAJNOQ010005761">
    <property type="protein sequence ID" value="CAF1110618.1"/>
    <property type="molecule type" value="Genomic_DNA"/>
</dbReference>
<evidence type="ECO:0000259" key="10">
    <source>
        <dbReference type="PROSITE" id="PS01140"/>
    </source>
</evidence>
<keyword evidence="5" id="KW-0136">Cellulose degradation</keyword>
<feature type="active site" description="Nucleophile" evidence="9">
    <location>
        <position position="99"/>
    </location>
</feature>
<dbReference type="PANTHER" id="PTHR39730:SF1">
    <property type="entry name" value="ENDOGLUCANASE 1"/>
    <property type="match status" value="1"/>
</dbReference>
<proteinExistence type="inferred from homology"/>
<dbReference type="Proteomes" id="UP000681722">
    <property type="component" value="Unassembled WGS sequence"/>
</dbReference>
<keyword evidence="4" id="KW-0378">Hydrolase</keyword>
<evidence type="ECO:0000313" key="15">
    <source>
        <dbReference type="Proteomes" id="UP000663829"/>
    </source>
</evidence>
<accession>A0A814PUH9</accession>
<evidence type="ECO:0000256" key="8">
    <source>
        <dbReference type="ARBA" id="ARBA00023326"/>
    </source>
</evidence>
<evidence type="ECO:0000256" key="3">
    <source>
        <dbReference type="ARBA" id="ARBA00012601"/>
    </source>
</evidence>
<evidence type="ECO:0000256" key="7">
    <source>
        <dbReference type="ARBA" id="ARBA00023295"/>
    </source>
</evidence>
<dbReference type="GO" id="GO:0008810">
    <property type="term" value="F:cellulase activity"/>
    <property type="evidence" value="ECO:0007669"/>
    <property type="project" value="UniProtKB-EC"/>
</dbReference>
<evidence type="ECO:0000313" key="13">
    <source>
        <dbReference type="EMBL" id="CAF3687335.1"/>
    </source>
</evidence>